<dbReference type="Pfam" id="PF00593">
    <property type="entry name" value="TonB_dep_Rec_b-barrel"/>
    <property type="match status" value="1"/>
</dbReference>
<dbReference type="NCBIfam" id="TIGR04056">
    <property type="entry name" value="OMP_RagA_SusC"/>
    <property type="match status" value="1"/>
</dbReference>
<feature type="domain" description="TonB-dependent receptor-like beta-barrel" evidence="10">
    <location>
        <begin position="357"/>
        <end position="810"/>
    </location>
</feature>
<evidence type="ECO:0000313" key="12">
    <source>
        <dbReference type="EMBL" id="AHF12787.1"/>
    </source>
</evidence>
<dbReference type="eggNOG" id="COG4206">
    <property type="taxonomic scope" value="Bacteria"/>
</dbReference>
<feature type="domain" description="TonB-dependent receptor plug" evidence="11">
    <location>
        <begin position="91"/>
        <end position="192"/>
    </location>
</feature>
<dbReference type="InterPro" id="IPR000531">
    <property type="entry name" value="Beta-barrel_TonB"/>
</dbReference>
<sequence>MSGVVSSEEGPLAGAVVKEKGTSKATATDIDGHYAMSVHDDAILVVSYVGYETREIAVNGKSTVDIELTENANMLDEVVAIGYGVQQKKLVTGATVQVKGDVLAQQNTVSPLSGLQGFTPGVSIVKNNGKPGEGYNVLIRGAGTMHDAEPLYIIDGQPGDLNALNPSDIETIDILKDAASAAIYGARAANGVILVTTKQAQKGKVSITYDGFVGIQNFRNNVKTTGARDYLMLLQEAGLITEADLTTDRIPMLDKINSGEWDGTNWLDEMTQKNAPIHNHAVNINKGTDSSAFTLGFSYTSQKPTVAVPDDEVGSGFDRYTVRLNSDHTLIRVKDLDVLKVGETLTMVFSDKRGLDQATGQTTWNDFRNAFKASPLFPAYDEEGNFGEPVKINKDEFNPVAKMYYNSAMKQSRNYSVNGNFYLLFEPIKNLKWRNNFGIRYSSWSYRGYVPAYDLNGSTEVKYRNTVTQQGGMGLGWQFESVLSYDFAVGEGHSFSALLGTTIDKSGMGENFSGSNEDAEFDDFFHAYLGNVKTIEKGRTTLSGSAWGISTLASFFGRVNYNYQNRYMATAILRADGSSNFARGHRWGYFPSISAGWNVTEEAFMEDAKSVLNYLKIRASWGENGNNKLDPFRYLGTMTLANSQNAAYYYFGDKSGTPYIGSFIEYNSNKELSWETSRQTDIGFDMMLAGNRLGVNFDWYHKKTVDWLVQTNSLGIWGTTSGPWVNGGDIVNKGVELQVSWNDRVGDFSYGISANMGYNRNEVVRIANEDQYIDGAENILGSGTGSFYRAEVGMPLGYFYGYRHDGIFQNQEEIDNYISPVTGQPIMPDAKPGDVRFKDLDNDGSITTEDREMIGDPNPDFNFGVNLNLSYKALDFSVSGYGVAGNQIIKSYRVNSVLNTSNYTEDMLGRWHGEGTSNWLPSLNGTATNWQYVSDLYVENGDYFRITNIALGFDFKKVFRHIPLQKLRVYVSGQNLFTFTKYTGLDPEVSAYTGAESWARGIDLGNYPTGYSFMFGVNIHY</sequence>
<dbReference type="AlphaFoldDB" id="W0EPV8"/>
<evidence type="ECO:0000256" key="2">
    <source>
        <dbReference type="ARBA" id="ARBA00022448"/>
    </source>
</evidence>
<dbReference type="Pfam" id="PF07715">
    <property type="entry name" value="Plug"/>
    <property type="match status" value="1"/>
</dbReference>
<dbReference type="InterPro" id="IPR012910">
    <property type="entry name" value="Plug_dom"/>
</dbReference>
<keyword evidence="13" id="KW-1185">Reference proteome</keyword>
<evidence type="ECO:0000256" key="3">
    <source>
        <dbReference type="ARBA" id="ARBA00022452"/>
    </source>
</evidence>
<keyword evidence="4 8" id="KW-0812">Transmembrane</keyword>
<keyword evidence="2 8" id="KW-0813">Transport</keyword>
<evidence type="ECO:0000256" key="7">
    <source>
        <dbReference type="ARBA" id="ARBA00023237"/>
    </source>
</evidence>
<dbReference type="NCBIfam" id="TIGR04057">
    <property type="entry name" value="SusC_RagA_signa"/>
    <property type="match status" value="1"/>
</dbReference>
<protein>
    <submittedName>
        <fullName evidence="12">Collagen-binding protein</fullName>
    </submittedName>
</protein>
<dbReference type="InterPro" id="IPR008969">
    <property type="entry name" value="CarboxyPept-like_regulatory"/>
</dbReference>
<dbReference type="STRING" id="880074.BARVI_08520"/>
<gene>
    <name evidence="12" type="ORF">BARVI_08520</name>
</gene>
<comment type="subcellular location">
    <subcellularLocation>
        <location evidence="1 8">Cell outer membrane</location>
        <topology evidence="1 8">Multi-pass membrane protein</topology>
    </subcellularLocation>
</comment>
<evidence type="ECO:0000256" key="1">
    <source>
        <dbReference type="ARBA" id="ARBA00004571"/>
    </source>
</evidence>
<dbReference type="Gene3D" id="2.170.130.10">
    <property type="entry name" value="TonB-dependent receptor, plug domain"/>
    <property type="match status" value="1"/>
</dbReference>
<keyword evidence="3 8" id="KW-1134">Transmembrane beta strand</keyword>
<dbReference type="KEGG" id="bvs:BARVI_08520"/>
<keyword evidence="5 9" id="KW-0798">TonB box</keyword>
<proteinExistence type="inferred from homology"/>
<evidence type="ECO:0000256" key="5">
    <source>
        <dbReference type="ARBA" id="ARBA00023077"/>
    </source>
</evidence>
<dbReference type="PATRIC" id="fig|880074.11.peg.1770"/>
<dbReference type="Proteomes" id="UP000018901">
    <property type="component" value="Chromosome"/>
</dbReference>
<dbReference type="InterPro" id="IPR039426">
    <property type="entry name" value="TonB-dep_rcpt-like"/>
</dbReference>
<evidence type="ECO:0000256" key="9">
    <source>
        <dbReference type="RuleBase" id="RU003357"/>
    </source>
</evidence>
<dbReference type="Pfam" id="PF13715">
    <property type="entry name" value="CarbopepD_reg_2"/>
    <property type="match status" value="1"/>
</dbReference>
<dbReference type="InterPro" id="IPR023997">
    <property type="entry name" value="TonB-dep_OMP_SusC/RagA_CS"/>
</dbReference>
<evidence type="ECO:0000256" key="6">
    <source>
        <dbReference type="ARBA" id="ARBA00023136"/>
    </source>
</evidence>
<dbReference type="EMBL" id="CP007034">
    <property type="protein sequence ID" value="AHF12787.1"/>
    <property type="molecule type" value="Genomic_DNA"/>
</dbReference>
<evidence type="ECO:0000256" key="4">
    <source>
        <dbReference type="ARBA" id="ARBA00022692"/>
    </source>
</evidence>
<dbReference type="InterPro" id="IPR037066">
    <property type="entry name" value="Plug_dom_sf"/>
</dbReference>
<dbReference type="SUPFAM" id="SSF56935">
    <property type="entry name" value="Porins"/>
    <property type="match status" value="1"/>
</dbReference>
<dbReference type="InterPro" id="IPR023996">
    <property type="entry name" value="TonB-dep_OMP_SusC/RagA"/>
</dbReference>
<dbReference type="PROSITE" id="PS52016">
    <property type="entry name" value="TONB_DEPENDENT_REC_3"/>
    <property type="match status" value="1"/>
</dbReference>
<name>W0EPV8_9BACT</name>
<keyword evidence="7 8" id="KW-0998">Cell outer membrane</keyword>
<dbReference type="Gene3D" id="2.40.170.20">
    <property type="entry name" value="TonB-dependent receptor, beta-barrel domain"/>
    <property type="match status" value="1"/>
</dbReference>
<comment type="similarity">
    <text evidence="8 9">Belongs to the TonB-dependent receptor family.</text>
</comment>
<dbReference type="HOGENOM" id="CLU_004317_0_2_10"/>
<keyword evidence="6 8" id="KW-0472">Membrane</keyword>
<evidence type="ECO:0000259" key="11">
    <source>
        <dbReference type="Pfam" id="PF07715"/>
    </source>
</evidence>
<reference evidence="12 13" key="1">
    <citation type="submission" date="2013-12" db="EMBL/GenBank/DDBJ databases">
        <authorList>
            <consortium name="DOE Joint Genome Institute"/>
            <person name="Eisen J."/>
            <person name="Huntemann M."/>
            <person name="Han J."/>
            <person name="Chen A."/>
            <person name="Kyrpides N."/>
            <person name="Mavromatis K."/>
            <person name="Markowitz V."/>
            <person name="Palaniappan K."/>
            <person name="Ivanova N."/>
            <person name="Schaumberg A."/>
            <person name="Pati A."/>
            <person name="Liolios K."/>
            <person name="Nordberg H.P."/>
            <person name="Cantor M.N."/>
            <person name="Hua S.X."/>
            <person name="Woyke T."/>
        </authorList>
    </citation>
    <scope>NUCLEOTIDE SEQUENCE [LARGE SCALE GENOMIC DNA]</scope>
    <source>
        <strain evidence="13">DSM 18177</strain>
    </source>
</reference>
<dbReference type="InterPro" id="IPR036942">
    <property type="entry name" value="Beta-barrel_TonB_sf"/>
</dbReference>
<evidence type="ECO:0000313" key="13">
    <source>
        <dbReference type="Proteomes" id="UP000018901"/>
    </source>
</evidence>
<organism evidence="12 13">
    <name type="scientific">Barnesiella viscericola DSM 18177</name>
    <dbReference type="NCBI Taxonomy" id="880074"/>
    <lineage>
        <taxon>Bacteria</taxon>
        <taxon>Pseudomonadati</taxon>
        <taxon>Bacteroidota</taxon>
        <taxon>Bacteroidia</taxon>
        <taxon>Bacteroidales</taxon>
        <taxon>Barnesiellaceae</taxon>
        <taxon>Barnesiella</taxon>
    </lineage>
</organism>
<accession>W0EPV8</accession>
<evidence type="ECO:0000256" key="8">
    <source>
        <dbReference type="PROSITE-ProRule" id="PRU01360"/>
    </source>
</evidence>
<dbReference type="GO" id="GO:0009279">
    <property type="term" value="C:cell outer membrane"/>
    <property type="evidence" value="ECO:0007669"/>
    <property type="project" value="UniProtKB-SubCell"/>
</dbReference>
<keyword evidence="12" id="KW-0176">Collagen</keyword>
<evidence type="ECO:0000259" key="10">
    <source>
        <dbReference type="Pfam" id="PF00593"/>
    </source>
</evidence>
<dbReference type="SUPFAM" id="SSF49464">
    <property type="entry name" value="Carboxypeptidase regulatory domain-like"/>
    <property type="match status" value="1"/>
</dbReference>
<dbReference type="Gene3D" id="2.60.40.1120">
    <property type="entry name" value="Carboxypeptidase-like, regulatory domain"/>
    <property type="match status" value="1"/>
</dbReference>